<evidence type="ECO:0000313" key="4">
    <source>
        <dbReference type="EMBL" id="GEO92218.1"/>
    </source>
</evidence>
<keyword evidence="4" id="KW-0489">Methyltransferase</keyword>
<dbReference type="Proteomes" id="UP000321155">
    <property type="component" value="Unassembled WGS sequence"/>
</dbReference>
<protein>
    <submittedName>
        <fullName evidence="4">DNA methyltransferase</fullName>
    </submittedName>
</protein>
<dbReference type="InterPro" id="IPR036388">
    <property type="entry name" value="WH-like_DNA-bd_sf"/>
</dbReference>
<dbReference type="PANTHER" id="PTHR42942">
    <property type="entry name" value="6-O-METHYLGUANINE DNA METHYLTRANSFERASE"/>
    <property type="match status" value="1"/>
</dbReference>
<dbReference type="SUPFAM" id="SSF46767">
    <property type="entry name" value="Methylated DNA-protein cysteine methyltransferase, C-terminal domain"/>
    <property type="match status" value="1"/>
</dbReference>
<name>A0ABQ0X692_9MICC</name>
<accession>A0ABQ0X692</accession>
<gene>
    <name evidence="4" type="ORF">KFL01_15240</name>
</gene>
<proteinExistence type="predicted"/>
<dbReference type="Pfam" id="PF01035">
    <property type="entry name" value="DNA_binding_1"/>
    <property type="match status" value="1"/>
</dbReference>
<dbReference type="Gene3D" id="1.10.10.10">
    <property type="entry name" value="Winged helix-like DNA-binding domain superfamily/Winged helix DNA-binding domain"/>
    <property type="match status" value="1"/>
</dbReference>
<evidence type="ECO:0000256" key="1">
    <source>
        <dbReference type="ARBA" id="ARBA00022763"/>
    </source>
</evidence>
<sequence>MTAPGELAVRVARIVAAIPAGHVLTYGDVAELAECRSARLVGTLMARNPTGADLPWWRVVTAQGTLPPHLRPEARERWRDEGTPVRGSGDGDVRVDLARARWTPEDGVPEPGQDPGADGLGADRPDRDDPDGS</sequence>
<dbReference type="RefSeq" id="WP_186815348.1">
    <property type="nucleotide sequence ID" value="NZ_BJZR01000035.1"/>
</dbReference>
<keyword evidence="4" id="KW-0808">Transferase</keyword>
<dbReference type="PANTHER" id="PTHR42942:SF1">
    <property type="entry name" value="ALKYLTRANSFERASE-LIKE PROTEIN 1"/>
    <property type="match status" value="1"/>
</dbReference>
<feature type="domain" description="Methylated-DNA-[protein]-cysteine S-methyltransferase DNA binding" evidence="3">
    <location>
        <begin position="9"/>
        <end position="69"/>
    </location>
</feature>
<keyword evidence="5" id="KW-1185">Reference proteome</keyword>
<dbReference type="EMBL" id="BJZR01000035">
    <property type="protein sequence ID" value="GEO92218.1"/>
    <property type="molecule type" value="Genomic_DNA"/>
</dbReference>
<keyword evidence="1" id="KW-0227">DNA damage</keyword>
<dbReference type="GO" id="GO:0008168">
    <property type="term" value="F:methyltransferase activity"/>
    <property type="evidence" value="ECO:0007669"/>
    <property type="project" value="UniProtKB-KW"/>
</dbReference>
<evidence type="ECO:0000256" key="2">
    <source>
        <dbReference type="SAM" id="MobiDB-lite"/>
    </source>
</evidence>
<dbReference type="InterPro" id="IPR036217">
    <property type="entry name" value="MethylDNA_cys_MeTrfase_DNAb"/>
</dbReference>
<dbReference type="GO" id="GO:0032259">
    <property type="term" value="P:methylation"/>
    <property type="evidence" value="ECO:0007669"/>
    <property type="project" value="UniProtKB-KW"/>
</dbReference>
<dbReference type="InterPro" id="IPR014048">
    <property type="entry name" value="MethylDNA_cys_MeTrfase_DNA-bd"/>
</dbReference>
<feature type="compositionally biased region" description="Basic and acidic residues" evidence="2">
    <location>
        <begin position="70"/>
        <end position="104"/>
    </location>
</feature>
<evidence type="ECO:0000259" key="3">
    <source>
        <dbReference type="Pfam" id="PF01035"/>
    </source>
</evidence>
<reference evidence="4 5" key="1">
    <citation type="submission" date="2019-07" db="EMBL/GenBank/DDBJ databases">
        <title>Whole genome shotgun sequence of Kocuria flava NBRC 107626.</title>
        <authorList>
            <person name="Hosoyama A."/>
            <person name="Uohara A."/>
            <person name="Ohji S."/>
            <person name="Ichikawa N."/>
        </authorList>
    </citation>
    <scope>NUCLEOTIDE SEQUENCE [LARGE SCALE GENOMIC DNA]</scope>
    <source>
        <strain evidence="4 5">NBRC 107626</strain>
    </source>
</reference>
<evidence type="ECO:0000313" key="5">
    <source>
        <dbReference type="Proteomes" id="UP000321155"/>
    </source>
</evidence>
<comment type="caution">
    <text evidence="4">The sequence shown here is derived from an EMBL/GenBank/DDBJ whole genome shotgun (WGS) entry which is preliminary data.</text>
</comment>
<feature type="region of interest" description="Disordered" evidence="2">
    <location>
        <begin position="67"/>
        <end position="133"/>
    </location>
</feature>
<dbReference type="InterPro" id="IPR052520">
    <property type="entry name" value="ATL_DNA_repair"/>
</dbReference>
<dbReference type="CDD" id="cd06445">
    <property type="entry name" value="ATase"/>
    <property type="match status" value="1"/>
</dbReference>
<organism evidence="4 5">
    <name type="scientific">Kocuria flava</name>
    <dbReference type="NCBI Taxonomy" id="446860"/>
    <lineage>
        <taxon>Bacteria</taxon>
        <taxon>Bacillati</taxon>
        <taxon>Actinomycetota</taxon>
        <taxon>Actinomycetes</taxon>
        <taxon>Micrococcales</taxon>
        <taxon>Micrococcaceae</taxon>
        <taxon>Kocuria</taxon>
    </lineage>
</organism>